<evidence type="ECO:0000256" key="1">
    <source>
        <dbReference type="SAM" id="SignalP"/>
    </source>
</evidence>
<evidence type="ECO:0000313" key="2">
    <source>
        <dbReference type="EMBL" id="HIT39748.1"/>
    </source>
</evidence>
<protein>
    <submittedName>
        <fullName evidence="2">DUF2490 domain-containing protein</fullName>
    </submittedName>
</protein>
<evidence type="ECO:0000313" key="3">
    <source>
        <dbReference type="Proteomes" id="UP000886722"/>
    </source>
</evidence>
<name>A0A9D1KCT6_9BACT</name>
<keyword evidence="1" id="KW-0732">Signal</keyword>
<reference evidence="2" key="2">
    <citation type="journal article" date="2021" name="PeerJ">
        <title>Extensive microbial diversity within the chicken gut microbiome revealed by metagenomics and culture.</title>
        <authorList>
            <person name="Gilroy R."/>
            <person name="Ravi A."/>
            <person name="Getino M."/>
            <person name="Pursley I."/>
            <person name="Horton D.L."/>
            <person name="Alikhan N.F."/>
            <person name="Baker D."/>
            <person name="Gharbi K."/>
            <person name="Hall N."/>
            <person name="Watson M."/>
            <person name="Adriaenssens E.M."/>
            <person name="Foster-Nyarko E."/>
            <person name="Jarju S."/>
            <person name="Secka A."/>
            <person name="Antonio M."/>
            <person name="Oren A."/>
            <person name="Chaudhuri R.R."/>
            <person name="La Ragione R."/>
            <person name="Hildebrand F."/>
            <person name="Pallen M.J."/>
        </authorList>
    </citation>
    <scope>NUCLEOTIDE SEQUENCE</scope>
    <source>
        <strain evidence="2">21143</strain>
    </source>
</reference>
<feature type="chain" id="PRO_5038407367" evidence="1">
    <location>
        <begin position="24"/>
        <end position="227"/>
    </location>
</feature>
<gene>
    <name evidence="2" type="ORF">IAD06_06895</name>
</gene>
<dbReference type="AlphaFoldDB" id="A0A9D1KCT6"/>
<reference evidence="2" key="1">
    <citation type="submission" date="2020-10" db="EMBL/GenBank/DDBJ databases">
        <authorList>
            <person name="Gilroy R."/>
        </authorList>
    </citation>
    <scope>NUCLEOTIDE SEQUENCE</scope>
    <source>
        <strain evidence="2">21143</strain>
    </source>
</reference>
<dbReference type="Pfam" id="PF10677">
    <property type="entry name" value="DUF2490"/>
    <property type="match status" value="1"/>
</dbReference>
<organism evidence="2 3">
    <name type="scientific">Candidatus Caccoplasma intestinavium</name>
    <dbReference type="NCBI Taxonomy" id="2840716"/>
    <lineage>
        <taxon>Bacteria</taxon>
        <taxon>Pseudomonadati</taxon>
        <taxon>Bacteroidota</taxon>
        <taxon>Bacteroidia</taxon>
        <taxon>Bacteroidales</taxon>
        <taxon>Bacteroidaceae</taxon>
        <taxon>Bacteroidaceae incertae sedis</taxon>
        <taxon>Candidatus Caccoplasma</taxon>
    </lineage>
</organism>
<proteinExistence type="predicted"/>
<dbReference type="InterPro" id="IPR019619">
    <property type="entry name" value="DUF2490"/>
</dbReference>
<accession>A0A9D1KCT6</accession>
<sequence>MKKFFRFSALIITGLLLSLPSHAKDYLYDFDYGALIYVSAGKDVCKNLNVQVQADLWLNDNFKGYERFMPSATLTYTVIPKYLKAMVYYAYFNQEGKSGKKDVHQHRYQVGLTGSYATPHLNFSLCSKFEQTHKDGIPNNKWRNQLKITGTIAKENPWKPFVSVEIFEAMNSMNPTGTVGIERIRYEAGTNYAVNKLISLEMKLRAERLTIKKQLYSSVGIGVKFNL</sequence>
<dbReference type="EMBL" id="DVKT01000051">
    <property type="protein sequence ID" value="HIT39748.1"/>
    <property type="molecule type" value="Genomic_DNA"/>
</dbReference>
<dbReference type="Proteomes" id="UP000886722">
    <property type="component" value="Unassembled WGS sequence"/>
</dbReference>
<comment type="caution">
    <text evidence="2">The sequence shown here is derived from an EMBL/GenBank/DDBJ whole genome shotgun (WGS) entry which is preliminary data.</text>
</comment>
<feature type="signal peptide" evidence="1">
    <location>
        <begin position="1"/>
        <end position="23"/>
    </location>
</feature>